<dbReference type="SUPFAM" id="SSF55331">
    <property type="entry name" value="Tautomerase/MIF"/>
    <property type="match status" value="1"/>
</dbReference>
<dbReference type="GeneID" id="97310977"/>
<sequence length="161" mass="18792">MPLWKVYTPPNAYTSAEREDIAKRITSAYAQIPIPAFYVVVIFREIPENSYFVGGEPHGKFIRFEVDHIARTLPGPILREWWVRTLDKLLAEYLRPRGFDWEFSYDETPFDLWSLQGEIPPPFESIAEKRWVKENKASSYTLDEKIPAGHFVLSPGVHQHE</sequence>
<organism evidence="2 3">
    <name type="scientific">Paraburkholderia dipogonis</name>
    <dbReference type="NCBI Taxonomy" id="1211383"/>
    <lineage>
        <taxon>Bacteria</taxon>
        <taxon>Pseudomonadati</taxon>
        <taxon>Pseudomonadota</taxon>
        <taxon>Betaproteobacteria</taxon>
        <taxon>Burkholderiales</taxon>
        <taxon>Burkholderiaceae</taxon>
        <taxon>Paraburkholderia</taxon>
    </lineage>
</organism>
<reference evidence="2 3" key="1">
    <citation type="submission" date="2019-03" db="EMBL/GenBank/DDBJ databases">
        <title>Complete Genome Sequence of Paraburkholderia dipogonis ICMP 19430T, a Nitrogen-fixing Symbiont of the South African Invasive Legume Dipogon lignosus in New Zealand.</title>
        <authorList>
            <person name="De Meyer S.E."/>
        </authorList>
    </citation>
    <scope>NUCLEOTIDE SEQUENCE [LARGE SCALE GENOMIC DNA]</scope>
    <source>
        <strain evidence="2 3">ICMP 19430</strain>
    </source>
</reference>
<dbReference type="InterPro" id="IPR028116">
    <property type="entry name" value="Cis-CaaD-like"/>
</dbReference>
<evidence type="ECO:0000313" key="3">
    <source>
        <dbReference type="Proteomes" id="UP000297385"/>
    </source>
</evidence>
<evidence type="ECO:0000313" key="2">
    <source>
        <dbReference type="EMBL" id="TFE41908.1"/>
    </source>
</evidence>
<proteinExistence type="predicted"/>
<comment type="caution">
    <text evidence="2">The sequence shown here is derived from an EMBL/GenBank/DDBJ whole genome shotgun (WGS) entry which is preliminary data.</text>
</comment>
<name>A0A4Y8MX30_9BURK</name>
<dbReference type="EMBL" id="SNVI01000002">
    <property type="protein sequence ID" value="TFE41908.1"/>
    <property type="molecule type" value="Genomic_DNA"/>
</dbReference>
<dbReference type="InterPro" id="IPR014347">
    <property type="entry name" value="Tautomerase/MIF_sf"/>
</dbReference>
<evidence type="ECO:0000259" key="1">
    <source>
        <dbReference type="Pfam" id="PF14832"/>
    </source>
</evidence>
<dbReference type="RefSeq" id="WP_134465185.1">
    <property type="nucleotide sequence ID" value="NZ_JBHMFL010000064.1"/>
</dbReference>
<dbReference type="AlphaFoldDB" id="A0A4Y8MX30"/>
<dbReference type="Proteomes" id="UP000297385">
    <property type="component" value="Unassembled WGS sequence"/>
</dbReference>
<gene>
    <name evidence="2" type="ORF">E2553_35320</name>
</gene>
<dbReference type="Pfam" id="PF14832">
    <property type="entry name" value="Tautomerase_3"/>
    <property type="match status" value="1"/>
</dbReference>
<accession>A0A4Y8MX30</accession>
<feature type="domain" description="Tautomerase cis-CaaD-like" evidence="1">
    <location>
        <begin position="1"/>
        <end position="136"/>
    </location>
</feature>
<protein>
    <submittedName>
        <fullName evidence="2">4-oxalocrotonate tautomerase</fullName>
    </submittedName>
</protein>
<dbReference type="Gene3D" id="3.30.429.10">
    <property type="entry name" value="Macrophage Migration Inhibitory Factor"/>
    <property type="match status" value="1"/>
</dbReference>